<dbReference type="Proteomes" id="UP000663929">
    <property type="component" value="Chromosome"/>
</dbReference>
<proteinExistence type="predicted"/>
<sequence length="135" mass="15522">MKHVKGLILLLVFGSASFAFAGRVQEIYQPTIHVDARTNVSQLDVEKAIKKALVGRGWKVQDTLPGVIKAKLFIRKHTAEIKIVFSKSDIRFEYVDSTNLRYKEKKGVKMIHRNFNNWIHNLERDINVGLMGFLQ</sequence>
<dbReference type="KEGG" id="scor:J3U87_28470"/>
<name>A0A8A4TJ15_SULCO</name>
<accession>A0A8A4TJ15</accession>
<evidence type="ECO:0000256" key="1">
    <source>
        <dbReference type="SAM" id="SignalP"/>
    </source>
</evidence>
<keyword evidence="3" id="KW-1185">Reference proteome</keyword>
<reference evidence="2" key="1">
    <citation type="submission" date="2021-03" db="EMBL/GenBank/DDBJ databases">
        <title>Acanthopleuribacteraceae sp. M133.</title>
        <authorList>
            <person name="Wang G."/>
        </authorList>
    </citation>
    <scope>NUCLEOTIDE SEQUENCE</scope>
    <source>
        <strain evidence="2">M133</strain>
    </source>
</reference>
<keyword evidence="1" id="KW-0732">Signal</keyword>
<dbReference type="AlphaFoldDB" id="A0A8A4TJ15"/>
<protein>
    <recommendedName>
        <fullName evidence="4">Lipoprotein</fullName>
    </recommendedName>
</protein>
<feature type="chain" id="PRO_5035282520" description="Lipoprotein" evidence="1">
    <location>
        <begin position="22"/>
        <end position="135"/>
    </location>
</feature>
<evidence type="ECO:0000313" key="2">
    <source>
        <dbReference type="EMBL" id="QTD49540.1"/>
    </source>
</evidence>
<organism evidence="2 3">
    <name type="scientific">Sulfidibacter corallicola</name>
    <dbReference type="NCBI Taxonomy" id="2818388"/>
    <lineage>
        <taxon>Bacteria</taxon>
        <taxon>Pseudomonadati</taxon>
        <taxon>Acidobacteriota</taxon>
        <taxon>Holophagae</taxon>
        <taxon>Acanthopleuribacterales</taxon>
        <taxon>Acanthopleuribacteraceae</taxon>
        <taxon>Sulfidibacter</taxon>
    </lineage>
</organism>
<dbReference type="RefSeq" id="WP_237379171.1">
    <property type="nucleotide sequence ID" value="NZ_CP071793.1"/>
</dbReference>
<feature type="signal peptide" evidence="1">
    <location>
        <begin position="1"/>
        <end position="21"/>
    </location>
</feature>
<evidence type="ECO:0000313" key="3">
    <source>
        <dbReference type="Proteomes" id="UP000663929"/>
    </source>
</evidence>
<dbReference type="EMBL" id="CP071793">
    <property type="protein sequence ID" value="QTD49540.1"/>
    <property type="molecule type" value="Genomic_DNA"/>
</dbReference>
<evidence type="ECO:0008006" key="4">
    <source>
        <dbReference type="Google" id="ProtNLM"/>
    </source>
</evidence>
<gene>
    <name evidence="2" type="ORF">J3U87_28470</name>
</gene>